<evidence type="ECO:0000313" key="2">
    <source>
        <dbReference type="EMBL" id="EFY06127.1"/>
    </source>
</evidence>
<keyword evidence="3" id="KW-1185">Reference proteome</keyword>
<name>E8LMV0_SUCHY</name>
<dbReference type="Proteomes" id="UP000018458">
    <property type="component" value="Unassembled WGS sequence"/>
</dbReference>
<organism evidence="2 3">
    <name type="scientific">Succinatimonas hippei (strain DSM 22608 / JCM 16073 / KCTC 15190 / YIT 12066)</name>
    <dbReference type="NCBI Taxonomy" id="762983"/>
    <lineage>
        <taxon>Bacteria</taxon>
        <taxon>Pseudomonadati</taxon>
        <taxon>Pseudomonadota</taxon>
        <taxon>Gammaproteobacteria</taxon>
        <taxon>Aeromonadales</taxon>
        <taxon>Succinivibrionaceae</taxon>
        <taxon>Succinatimonas</taxon>
    </lineage>
</organism>
<dbReference type="HOGENOM" id="CLU_3206103_0_0_6"/>
<evidence type="ECO:0000313" key="3">
    <source>
        <dbReference type="Proteomes" id="UP000018458"/>
    </source>
</evidence>
<accession>E8LMV0</accession>
<feature type="region of interest" description="Disordered" evidence="1">
    <location>
        <begin position="1"/>
        <end position="22"/>
    </location>
</feature>
<protein>
    <submittedName>
        <fullName evidence="2">Uncharacterized protein</fullName>
    </submittedName>
</protein>
<reference evidence="2 3" key="1">
    <citation type="submission" date="2011-01" db="EMBL/GenBank/DDBJ databases">
        <authorList>
            <person name="Weinstock G."/>
            <person name="Sodergren E."/>
            <person name="Clifton S."/>
            <person name="Fulton L."/>
            <person name="Fulton B."/>
            <person name="Courtney L."/>
            <person name="Fronick C."/>
            <person name="Harrison M."/>
            <person name="Strong C."/>
            <person name="Farmer C."/>
            <person name="Delahaunty K."/>
            <person name="Markovic C."/>
            <person name="Hall O."/>
            <person name="Minx P."/>
            <person name="Tomlinson C."/>
            <person name="Mitreva M."/>
            <person name="Hou S."/>
            <person name="Chen J."/>
            <person name="Wollam A."/>
            <person name="Pepin K.H."/>
            <person name="Johnson M."/>
            <person name="Bhonagiri V."/>
            <person name="Zhang X."/>
            <person name="Suruliraj S."/>
            <person name="Warren W."/>
            <person name="Chinwalla A."/>
            <person name="Mardis E.R."/>
            <person name="Wilson R.K."/>
        </authorList>
    </citation>
    <scope>NUCLEOTIDE SEQUENCE [LARGE SCALE GENOMIC DNA]</scope>
    <source>
        <strain evidence="3">DSM 22608 / JCM 16073 / KCTC 15190 / YIT 12066</strain>
    </source>
</reference>
<comment type="caution">
    <text evidence="2">The sequence shown here is derived from an EMBL/GenBank/DDBJ whole genome shotgun (WGS) entry which is preliminary data.</text>
</comment>
<dbReference type="AlphaFoldDB" id="E8LMV0"/>
<evidence type="ECO:0000256" key="1">
    <source>
        <dbReference type="SAM" id="MobiDB-lite"/>
    </source>
</evidence>
<dbReference type="EMBL" id="AEVO01000150">
    <property type="protein sequence ID" value="EFY06127.1"/>
    <property type="molecule type" value="Genomic_DNA"/>
</dbReference>
<proteinExistence type="predicted"/>
<gene>
    <name evidence="2" type="ORF">HMPREF9444_02099</name>
</gene>
<sequence length="45" mass="5060">MPKAADKWLDTPIKGHNPKKRTSTKLLTIAALKKRIMASNTLFSH</sequence>